<comment type="subcellular location">
    <subcellularLocation>
        <location evidence="1">Cytoplasm</location>
    </subcellularLocation>
</comment>
<accession>A0A9P1IRC5</accession>
<reference evidence="5" key="1">
    <citation type="submission" date="2022-11" db="EMBL/GenBank/DDBJ databases">
        <authorList>
            <person name="Kikuchi T."/>
        </authorList>
    </citation>
    <scope>NUCLEOTIDE SEQUENCE</scope>
    <source>
        <strain evidence="5">PS1010</strain>
    </source>
</reference>
<dbReference type="InterPro" id="IPR029058">
    <property type="entry name" value="AB_hydrolase_fold"/>
</dbReference>
<sequence>MVLLTTPSTVSPSTSILERADLCRPIPENSRKLAQLVEYDESRVEMGSHSVFVREARPPGAHYSKANVLFLHGQSFSSSTWLENNMLRTFAALGYRAIAIDLPGSGQTRGQALSQTEKPVFLMDFIETLGLKKIMVVCASMSSQYILPLMTSNRYLTCVVAVAPSNTHEVTSPASYITPTLVVWGDRDTSLGPTAASNLKNLPNVKLMKITDAGHACYLHNPKHFENVCVNFFELIRNYH</sequence>
<evidence type="ECO:0000256" key="1">
    <source>
        <dbReference type="ARBA" id="ARBA00004496"/>
    </source>
</evidence>
<dbReference type="OrthoDB" id="284184at2759"/>
<evidence type="ECO:0000313" key="5">
    <source>
        <dbReference type="EMBL" id="CAI5448949.1"/>
    </source>
</evidence>
<evidence type="ECO:0000259" key="4">
    <source>
        <dbReference type="Pfam" id="PF12697"/>
    </source>
</evidence>
<name>A0A9P1IRC5_9PELO</name>
<comment type="similarity">
    <text evidence="3">Belongs to the AB hydrolase superfamily. ABHD14 family.</text>
</comment>
<dbReference type="InterPro" id="IPR000073">
    <property type="entry name" value="AB_hydrolase_1"/>
</dbReference>
<feature type="domain" description="AB hydrolase-1" evidence="4">
    <location>
        <begin position="68"/>
        <end position="164"/>
    </location>
</feature>
<comment type="caution">
    <text evidence="5">The sequence shown here is derived from an EMBL/GenBank/DDBJ whole genome shotgun (WGS) entry which is preliminary data.</text>
</comment>
<dbReference type="SUPFAM" id="SSF53474">
    <property type="entry name" value="alpha/beta-Hydrolases"/>
    <property type="match status" value="1"/>
</dbReference>
<dbReference type="PANTHER" id="PTHR46197">
    <property type="entry name" value="PROTEIN ABHD14B-LIKE"/>
    <property type="match status" value="1"/>
</dbReference>
<dbReference type="EMBL" id="CANHGI010000004">
    <property type="protein sequence ID" value="CAI5448949.1"/>
    <property type="molecule type" value="Genomic_DNA"/>
</dbReference>
<evidence type="ECO:0000313" key="6">
    <source>
        <dbReference type="Proteomes" id="UP001152747"/>
    </source>
</evidence>
<organism evidence="5 6">
    <name type="scientific">Caenorhabditis angaria</name>
    <dbReference type="NCBI Taxonomy" id="860376"/>
    <lineage>
        <taxon>Eukaryota</taxon>
        <taxon>Metazoa</taxon>
        <taxon>Ecdysozoa</taxon>
        <taxon>Nematoda</taxon>
        <taxon>Chromadorea</taxon>
        <taxon>Rhabditida</taxon>
        <taxon>Rhabditina</taxon>
        <taxon>Rhabditomorpha</taxon>
        <taxon>Rhabditoidea</taxon>
        <taxon>Rhabditidae</taxon>
        <taxon>Peloderinae</taxon>
        <taxon>Caenorhabditis</taxon>
    </lineage>
</organism>
<proteinExistence type="inferred from homology"/>
<dbReference type="AlphaFoldDB" id="A0A9P1IRC5"/>
<evidence type="ECO:0000256" key="2">
    <source>
        <dbReference type="ARBA" id="ARBA00022490"/>
    </source>
</evidence>
<dbReference type="Proteomes" id="UP001152747">
    <property type="component" value="Unassembled WGS sequence"/>
</dbReference>
<keyword evidence="6" id="KW-1185">Reference proteome</keyword>
<keyword evidence="2" id="KW-0963">Cytoplasm</keyword>
<dbReference type="GO" id="GO:0005737">
    <property type="term" value="C:cytoplasm"/>
    <property type="evidence" value="ECO:0007669"/>
    <property type="project" value="UniProtKB-SubCell"/>
</dbReference>
<evidence type="ECO:0000256" key="3">
    <source>
        <dbReference type="ARBA" id="ARBA00037942"/>
    </source>
</evidence>
<dbReference type="Pfam" id="PF12697">
    <property type="entry name" value="Abhydrolase_6"/>
    <property type="match status" value="1"/>
</dbReference>
<protein>
    <recommendedName>
        <fullName evidence="4">AB hydrolase-1 domain-containing protein</fullName>
    </recommendedName>
</protein>
<dbReference type="PANTHER" id="PTHR46197:SF3">
    <property type="entry name" value="AB HYDROLASE-1 DOMAIN-CONTAINING PROTEIN"/>
    <property type="match status" value="1"/>
</dbReference>
<gene>
    <name evidence="5" type="ORF">CAMP_LOCUS11586</name>
</gene>
<dbReference type="Gene3D" id="3.40.50.1820">
    <property type="entry name" value="alpha/beta hydrolase"/>
    <property type="match status" value="1"/>
</dbReference>